<sequence length="215" mass="23331">MFLRGVSVTLHTARCFVDGDVAGGTKSPAASLSRGRRCWASIRATAPLPTRRRLGFHRAANAAALVRARSRRTLPVAQHGGVGVDRSARPAVPRARPHQRRCGVAVGRPPQRRAGTVSVAPPTVTPGVYRLARAASPQFVVPITVRIFRHLTDRHPPWGWAWVDCYQLDHRGDAIDRRTLFVLVEGLEPAPEPAAAPAVAPRRRQARRASARAGA</sequence>
<accession>A0A1C6RLM6</accession>
<evidence type="ECO:0000313" key="2">
    <source>
        <dbReference type="EMBL" id="SCL18076.1"/>
    </source>
</evidence>
<evidence type="ECO:0000313" key="3">
    <source>
        <dbReference type="Proteomes" id="UP000199699"/>
    </source>
</evidence>
<organism evidence="2 3">
    <name type="scientific">Micromonospora nigra</name>
    <dbReference type="NCBI Taxonomy" id="145857"/>
    <lineage>
        <taxon>Bacteria</taxon>
        <taxon>Bacillati</taxon>
        <taxon>Actinomycetota</taxon>
        <taxon>Actinomycetes</taxon>
        <taxon>Micromonosporales</taxon>
        <taxon>Micromonosporaceae</taxon>
        <taxon>Micromonospora</taxon>
    </lineage>
</organism>
<proteinExistence type="predicted"/>
<keyword evidence="3" id="KW-1185">Reference proteome</keyword>
<reference evidence="2 3" key="1">
    <citation type="submission" date="2016-06" db="EMBL/GenBank/DDBJ databases">
        <authorList>
            <person name="Kjaerup R.B."/>
            <person name="Dalgaard T.S."/>
            <person name="Juul-Madsen H.R."/>
        </authorList>
    </citation>
    <scope>NUCLEOTIDE SEQUENCE [LARGE SCALE GENOMIC DNA]</scope>
    <source>
        <strain evidence="2 3">DSM 43818</strain>
    </source>
</reference>
<feature type="compositionally biased region" description="Basic residues" evidence="1">
    <location>
        <begin position="201"/>
        <end position="215"/>
    </location>
</feature>
<evidence type="ECO:0000256" key="1">
    <source>
        <dbReference type="SAM" id="MobiDB-lite"/>
    </source>
</evidence>
<feature type="region of interest" description="Disordered" evidence="1">
    <location>
        <begin position="190"/>
        <end position="215"/>
    </location>
</feature>
<gene>
    <name evidence="2" type="ORF">GA0070616_1425</name>
</gene>
<name>A0A1C6RLM6_9ACTN</name>
<dbReference type="STRING" id="145857.GA0070616_1425"/>
<dbReference type="AlphaFoldDB" id="A0A1C6RLM6"/>
<dbReference type="EMBL" id="FMHT01000003">
    <property type="protein sequence ID" value="SCL18076.1"/>
    <property type="molecule type" value="Genomic_DNA"/>
</dbReference>
<protein>
    <submittedName>
        <fullName evidence="2">Uncharacterized protein</fullName>
    </submittedName>
</protein>
<feature type="region of interest" description="Disordered" evidence="1">
    <location>
        <begin position="81"/>
        <end position="119"/>
    </location>
</feature>
<dbReference type="Proteomes" id="UP000199699">
    <property type="component" value="Unassembled WGS sequence"/>
</dbReference>